<evidence type="ECO:0000313" key="2">
    <source>
        <dbReference type="Proteomes" id="UP001327219"/>
    </source>
</evidence>
<reference evidence="1 2" key="1">
    <citation type="submission" date="2022-11" db="EMBL/GenBank/DDBJ databases">
        <title>Host association and intracellularity evolved multiple times independently in the Rickettsiales.</title>
        <authorList>
            <person name="Castelli M."/>
            <person name="Nardi T."/>
            <person name="Gammuto L."/>
            <person name="Bellinzona G."/>
            <person name="Sabaneyeva E."/>
            <person name="Potekhin A."/>
            <person name="Serra V."/>
            <person name="Petroni G."/>
            <person name="Sassera D."/>
        </authorList>
    </citation>
    <scope>NUCLEOTIDE SEQUENCE [LARGE SCALE GENOMIC DNA]</scope>
    <source>
        <strain evidence="1 2">NDG2</strain>
    </source>
</reference>
<gene>
    <name evidence="1" type="ORF">Bandiella_00572</name>
</gene>
<dbReference type="Proteomes" id="UP001327219">
    <property type="component" value="Chromosome"/>
</dbReference>
<protein>
    <recommendedName>
        <fullName evidence="3">Sec-independent protein translocase protein TatB</fullName>
    </recommendedName>
</protein>
<organism evidence="1 2">
    <name type="scientific">Candidatus Bandiella euplotis</name>
    <dbReference type="NCBI Taxonomy" id="1664265"/>
    <lineage>
        <taxon>Bacteria</taxon>
        <taxon>Pseudomonadati</taxon>
        <taxon>Pseudomonadota</taxon>
        <taxon>Alphaproteobacteria</taxon>
        <taxon>Rickettsiales</taxon>
        <taxon>Candidatus Midichloriaceae</taxon>
        <taxon>Candidatus Bandiella</taxon>
    </lineage>
</organism>
<accession>A0ABZ0UK14</accession>
<proteinExistence type="predicted"/>
<evidence type="ECO:0000313" key="1">
    <source>
        <dbReference type="EMBL" id="WPX96458.1"/>
    </source>
</evidence>
<keyword evidence="2" id="KW-1185">Reference proteome</keyword>
<evidence type="ECO:0008006" key="3">
    <source>
        <dbReference type="Google" id="ProtNLM"/>
    </source>
</evidence>
<dbReference type="EMBL" id="CP110820">
    <property type="protein sequence ID" value="WPX96458.1"/>
    <property type="molecule type" value="Genomic_DNA"/>
</dbReference>
<dbReference type="RefSeq" id="WP_323733251.1">
    <property type="nucleotide sequence ID" value="NZ_CP110820.1"/>
</dbReference>
<sequence length="75" mass="8769">MFDISLMELLVVFLVAMLVLKPKDMLNLLAKLKNLNNRVNPQKLLQENLLDLEEIGEQKHNSLQKNAKKKRRKKS</sequence>
<name>A0ABZ0UK14_9RICK</name>